<dbReference type="AlphaFoldDB" id="A0A944CAY9"/>
<accession>A0A944CAY9</accession>
<dbReference type="InterPro" id="IPR050289">
    <property type="entry name" value="TorD/DmsD_chaperones"/>
</dbReference>
<reference evidence="2" key="1">
    <citation type="submission" date="2018-08" db="EMBL/GenBank/DDBJ databases">
        <authorList>
            <person name="Jin W."/>
            <person name="Wang H."/>
            <person name="Yang Y."/>
            <person name="Li M."/>
            <person name="Liu J."/>
        </authorList>
    </citation>
    <scope>NUCLEOTIDE SEQUENCE</scope>
    <source>
        <strain evidence="2">AESS21</strain>
    </source>
</reference>
<dbReference type="SUPFAM" id="SSF89155">
    <property type="entry name" value="TorD-like"/>
    <property type="match status" value="1"/>
</dbReference>
<evidence type="ECO:0000313" key="2">
    <source>
        <dbReference type="EMBL" id="MBS8258903.1"/>
    </source>
</evidence>
<protein>
    <submittedName>
        <fullName evidence="2">Molecular chaperone TorD</fullName>
    </submittedName>
</protein>
<dbReference type="PANTHER" id="PTHR34227:SF1">
    <property type="entry name" value="DIMETHYL SULFOXIDE REDUCTASE CHAPERONE-RELATED"/>
    <property type="match status" value="1"/>
</dbReference>
<dbReference type="Gene3D" id="1.10.3480.10">
    <property type="entry name" value="TorD-like"/>
    <property type="match status" value="1"/>
</dbReference>
<dbReference type="RefSeq" id="WP_213214637.1">
    <property type="nucleotide sequence ID" value="NZ_QTKU01000001.1"/>
</dbReference>
<dbReference type="EMBL" id="QTKU01000001">
    <property type="protein sequence ID" value="MBS8258903.1"/>
    <property type="molecule type" value="Genomic_DNA"/>
</dbReference>
<evidence type="ECO:0000313" key="3">
    <source>
        <dbReference type="Proteomes" id="UP000705379"/>
    </source>
</evidence>
<dbReference type="Proteomes" id="UP000705379">
    <property type="component" value="Unassembled WGS sequence"/>
</dbReference>
<dbReference type="Pfam" id="PF02613">
    <property type="entry name" value="Nitrate_red_del"/>
    <property type="match status" value="1"/>
</dbReference>
<reference evidence="2" key="2">
    <citation type="journal article" date="2021" name="Microorganisms">
        <title>Bacterial Dimethylsulfoniopropionate Biosynthesis in the East China Sea.</title>
        <authorList>
            <person name="Liu J."/>
            <person name="Zhang Y."/>
            <person name="Liu J."/>
            <person name="Zhong H."/>
            <person name="Williams B.T."/>
            <person name="Zheng Y."/>
            <person name="Curson A.R.J."/>
            <person name="Sun C."/>
            <person name="Sun H."/>
            <person name="Song D."/>
            <person name="Wagner Mackenzie B."/>
            <person name="Bermejo Martinez A."/>
            <person name="Todd J.D."/>
            <person name="Zhang X.H."/>
        </authorList>
    </citation>
    <scope>NUCLEOTIDE SEQUENCE</scope>
    <source>
        <strain evidence="2">AESS21</strain>
    </source>
</reference>
<comment type="caution">
    <text evidence="2">The sequence shown here is derived from an EMBL/GenBank/DDBJ whole genome shotgun (WGS) entry which is preliminary data.</text>
</comment>
<sequence>MSQVTSVQAEIASEDADRAILYGFIGRMLQAAPSSEDLQSIRGLRSDDTPVGQALAGLSTAAETATAENLSRAYEDLFIGLGRGEFVPYGSYYLTGFLHEKPLADLRATMSRYGIERSEGVSEPEDHIAALMQMMEGLISGDFGQVATLDEQRQFFVEHIGSWAGHFFKDLSATDTDAFYAAVGALGRVFMAVEADAFAMTE</sequence>
<dbReference type="PANTHER" id="PTHR34227">
    <property type="entry name" value="CHAPERONE PROTEIN YCDY"/>
    <property type="match status" value="1"/>
</dbReference>
<dbReference type="InterPro" id="IPR020945">
    <property type="entry name" value="DMSO/NO3_reduct_chaperone"/>
</dbReference>
<dbReference type="InterPro" id="IPR036411">
    <property type="entry name" value="TorD-like_sf"/>
</dbReference>
<name>A0A944CAY9_9HYPH</name>
<gene>
    <name evidence="2" type="ORF">DYI23_01620</name>
</gene>
<proteinExistence type="predicted"/>
<keyword evidence="1" id="KW-0143">Chaperone</keyword>
<evidence type="ECO:0000256" key="1">
    <source>
        <dbReference type="ARBA" id="ARBA00023186"/>
    </source>
</evidence>
<organism evidence="2 3">
    <name type="scientific">Roseibium polysiphoniae</name>
    <dbReference type="NCBI Taxonomy" id="2571221"/>
    <lineage>
        <taxon>Bacteria</taxon>
        <taxon>Pseudomonadati</taxon>
        <taxon>Pseudomonadota</taxon>
        <taxon>Alphaproteobacteria</taxon>
        <taxon>Hyphomicrobiales</taxon>
        <taxon>Stappiaceae</taxon>
        <taxon>Roseibium</taxon>
    </lineage>
</organism>